<protein>
    <submittedName>
        <fullName evidence="1">Uncharacterized protein</fullName>
    </submittedName>
</protein>
<sequence>MNASMHAHYGNRIAICETASSGRLRAVVVPAEDVDLMSQVAEALGHGVEECSYCAAGDTGLVLFVIAHDYAGPLGDGSDEEFRQAATEWLIAGYVRRASDRAA</sequence>
<evidence type="ECO:0000313" key="1">
    <source>
        <dbReference type="EMBL" id="SMC32674.1"/>
    </source>
</evidence>
<organism evidence="1 2">
    <name type="scientific">Fulvimarina manganoxydans</name>
    <dbReference type="NCBI Taxonomy" id="937218"/>
    <lineage>
        <taxon>Bacteria</taxon>
        <taxon>Pseudomonadati</taxon>
        <taxon>Pseudomonadota</taxon>
        <taxon>Alphaproteobacteria</taxon>
        <taxon>Hyphomicrobiales</taxon>
        <taxon>Aurantimonadaceae</taxon>
        <taxon>Fulvimarina</taxon>
    </lineage>
</organism>
<dbReference type="AlphaFoldDB" id="A0A1W1Y967"/>
<dbReference type="EMBL" id="FWXR01000001">
    <property type="protein sequence ID" value="SMC32674.1"/>
    <property type="molecule type" value="Genomic_DNA"/>
</dbReference>
<dbReference type="RefSeq" id="WP_084407832.1">
    <property type="nucleotide sequence ID" value="NZ_FWXR01000001.1"/>
</dbReference>
<name>A0A1W1Y967_9HYPH</name>
<dbReference type="Proteomes" id="UP000192656">
    <property type="component" value="Unassembled WGS sequence"/>
</dbReference>
<accession>A0A1W1Y967</accession>
<dbReference type="STRING" id="937218.SAMN06297251_10167"/>
<keyword evidence="2" id="KW-1185">Reference proteome</keyword>
<reference evidence="1 2" key="1">
    <citation type="submission" date="2017-04" db="EMBL/GenBank/DDBJ databases">
        <authorList>
            <person name="Afonso C.L."/>
            <person name="Miller P.J."/>
            <person name="Scott M.A."/>
            <person name="Spackman E."/>
            <person name="Goraichik I."/>
            <person name="Dimitrov K.M."/>
            <person name="Suarez D.L."/>
            <person name="Swayne D.E."/>
        </authorList>
    </citation>
    <scope>NUCLEOTIDE SEQUENCE [LARGE SCALE GENOMIC DNA]</scope>
    <source>
        <strain evidence="1 2">CGMCC 1.10972</strain>
    </source>
</reference>
<evidence type="ECO:0000313" key="2">
    <source>
        <dbReference type="Proteomes" id="UP000192656"/>
    </source>
</evidence>
<gene>
    <name evidence="1" type="ORF">SAMN06297251_10167</name>
</gene>
<proteinExistence type="predicted"/>